<dbReference type="InterPro" id="IPR011009">
    <property type="entry name" value="Kinase-like_dom_sf"/>
</dbReference>
<evidence type="ECO:0000256" key="3">
    <source>
        <dbReference type="ARBA" id="ARBA00022737"/>
    </source>
</evidence>
<dbReference type="EMBL" id="VJMJ01000093">
    <property type="protein sequence ID" value="KAF0735803.1"/>
    <property type="molecule type" value="Genomic_DNA"/>
</dbReference>
<dbReference type="InterPro" id="IPR033701">
    <property type="entry name" value="POLO_box_1"/>
</dbReference>
<evidence type="ECO:0000256" key="8">
    <source>
        <dbReference type="RuleBase" id="RU361162"/>
    </source>
</evidence>
<dbReference type="PROSITE" id="PS00108">
    <property type="entry name" value="PROTEIN_KINASE_ST"/>
    <property type="match status" value="1"/>
</dbReference>
<dbReference type="InterPro" id="IPR000719">
    <property type="entry name" value="Prot_kinase_dom"/>
</dbReference>
<dbReference type="PANTHER" id="PTHR24345">
    <property type="entry name" value="SERINE/THREONINE-PROTEIN KINASE PLK"/>
    <property type="match status" value="1"/>
</dbReference>
<feature type="domain" description="Protein kinase" evidence="10">
    <location>
        <begin position="24"/>
        <end position="281"/>
    </location>
</feature>
<feature type="compositionally biased region" description="Pro residues" evidence="9">
    <location>
        <begin position="325"/>
        <end position="338"/>
    </location>
</feature>
<dbReference type="SUPFAM" id="SSF82615">
    <property type="entry name" value="Polo-box domain"/>
    <property type="match status" value="2"/>
</dbReference>
<dbReference type="InterPro" id="IPR036947">
    <property type="entry name" value="POLO_box_dom_sf"/>
</dbReference>
<dbReference type="CDD" id="cd13118">
    <property type="entry name" value="POLO_box_1"/>
    <property type="match status" value="1"/>
</dbReference>
<dbReference type="Gene3D" id="3.30.1120.30">
    <property type="entry name" value="POLO box domain"/>
    <property type="match status" value="2"/>
</dbReference>
<comment type="catalytic activity">
    <reaction evidence="8">
        <text>L-threonyl-[protein] + ATP = O-phospho-L-threonyl-[protein] + ADP + H(+)</text>
        <dbReference type="Rhea" id="RHEA:46608"/>
        <dbReference type="Rhea" id="RHEA-COMP:11060"/>
        <dbReference type="Rhea" id="RHEA-COMP:11605"/>
        <dbReference type="ChEBI" id="CHEBI:15378"/>
        <dbReference type="ChEBI" id="CHEBI:30013"/>
        <dbReference type="ChEBI" id="CHEBI:30616"/>
        <dbReference type="ChEBI" id="CHEBI:61977"/>
        <dbReference type="ChEBI" id="CHEBI:456216"/>
        <dbReference type="EC" id="2.7.11.21"/>
    </reaction>
</comment>
<dbReference type="EC" id="2.7.11.21" evidence="8"/>
<proteinExistence type="inferred from homology"/>
<dbReference type="CDD" id="cd14099">
    <property type="entry name" value="STKc_PLK"/>
    <property type="match status" value="1"/>
</dbReference>
<dbReference type="InterPro" id="IPR017441">
    <property type="entry name" value="Protein_kinase_ATP_BS"/>
</dbReference>
<organism evidence="12 13">
    <name type="scientific">Aphanomyces euteiches</name>
    <dbReference type="NCBI Taxonomy" id="100861"/>
    <lineage>
        <taxon>Eukaryota</taxon>
        <taxon>Sar</taxon>
        <taxon>Stramenopiles</taxon>
        <taxon>Oomycota</taxon>
        <taxon>Saprolegniomycetes</taxon>
        <taxon>Saprolegniales</taxon>
        <taxon>Verrucalvaceae</taxon>
        <taxon>Aphanomyces</taxon>
    </lineage>
</organism>
<evidence type="ECO:0000256" key="7">
    <source>
        <dbReference type="PROSITE-ProRule" id="PRU10141"/>
    </source>
</evidence>
<dbReference type="Pfam" id="PF00069">
    <property type="entry name" value="Pkinase"/>
    <property type="match status" value="1"/>
</dbReference>
<dbReference type="FunFam" id="1.10.510.10:FF:000571">
    <property type="entry name" value="Maternal embryonic leucine zipper kinase"/>
    <property type="match status" value="1"/>
</dbReference>
<evidence type="ECO:0000256" key="1">
    <source>
        <dbReference type="ARBA" id="ARBA00022527"/>
    </source>
</evidence>
<keyword evidence="3" id="KW-0677">Repeat</keyword>
<dbReference type="Proteomes" id="UP000481153">
    <property type="component" value="Unassembled WGS sequence"/>
</dbReference>
<evidence type="ECO:0000256" key="9">
    <source>
        <dbReference type="SAM" id="MobiDB-lite"/>
    </source>
</evidence>
<dbReference type="GO" id="GO:0005524">
    <property type="term" value="F:ATP binding"/>
    <property type="evidence" value="ECO:0007669"/>
    <property type="project" value="UniProtKB-UniRule"/>
</dbReference>
<keyword evidence="4 7" id="KW-0547">Nucleotide-binding</keyword>
<evidence type="ECO:0000256" key="6">
    <source>
        <dbReference type="ARBA" id="ARBA00022840"/>
    </source>
</evidence>
<comment type="similarity">
    <text evidence="8">Belongs to the protein kinase superfamily. Ser/Thr protein kinase family. CDC5/Polo subfamily.</text>
</comment>
<protein>
    <recommendedName>
        <fullName evidence="8">Serine/threonine-protein kinase PLK</fullName>
        <ecNumber evidence="8">2.7.11.21</ecNumber>
    </recommendedName>
    <alternativeName>
        <fullName evidence="8">Polo-like kinase</fullName>
    </alternativeName>
</protein>
<feature type="domain" description="POLO box" evidence="11">
    <location>
        <begin position="494"/>
        <end position="575"/>
    </location>
</feature>
<evidence type="ECO:0000313" key="12">
    <source>
        <dbReference type="EMBL" id="KAF0735803.1"/>
    </source>
</evidence>
<accession>A0A6G0X7D0</accession>
<dbReference type="InterPro" id="IPR008271">
    <property type="entry name" value="Ser/Thr_kinase_AS"/>
</dbReference>
<keyword evidence="13" id="KW-1185">Reference proteome</keyword>
<dbReference type="Pfam" id="PF00659">
    <property type="entry name" value="POLO_box"/>
    <property type="match status" value="2"/>
</dbReference>
<reference evidence="12 13" key="1">
    <citation type="submission" date="2019-07" db="EMBL/GenBank/DDBJ databases">
        <title>Genomics analysis of Aphanomyces spp. identifies a new class of oomycete effector associated with host adaptation.</title>
        <authorList>
            <person name="Gaulin E."/>
        </authorList>
    </citation>
    <scope>NUCLEOTIDE SEQUENCE [LARGE SCALE GENOMIC DNA]</scope>
    <source>
        <strain evidence="12 13">ATCC 201684</strain>
    </source>
</reference>
<dbReference type="PANTHER" id="PTHR24345:SF0">
    <property type="entry name" value="CELL CYCLE SERINE_THREONINE-PROTEIN KINASE CDC5_MSD2"/>
    <property type="match status" value="1"/>
</dbReference>
<comment type="caution">
    <text evidence="12">The sequence shown here is derived from an EMBL/GenBank/DDBJ whole genome shotgun (WGS) entry which is preliminary data.</text>
</comment>
<evidence type="ECO:0000259" key="11">
    <source>
        <dbReference type="PROSITE" id="PS50078"/>
    </source>
</evidence>
<evidence type="ECO:0000256" key="4">
    <source>
        <dbReference type="ARBA" id="ARBA00022741"/>
    </source>
</evidence>
<evidence type="ECO:0000313" key="13">
    <source>
        <dbReference type="Proteomes" id="UP000481153"/>
    </source>
</evidence>
<keyword evidence="5 8" id="KW-0418">Kinase</keyword>
<dbReference type="Gene3D" id="3.30.200.20">
    <property type="entry name" value="Phosphorylase Kinase, domain 1"/>
    <property type="match status" value="1"/>
</dbReference>
<keyword evidence="2 8" id="KW-0808">Transferase</keyword>
<evidence type="ECO:0000256" key="2">
    <source>
        <dbReference type="ARBA" id="ARBA00022679"/>
    </source>
</evidence>
<sequence length="580" mass="65607">MAEAQRIITEQCVDDQGRLSTRTYIRQRFLGKGGFARCYEVVCNTTGAKFAGKIVEKASLVKTKARLKFSSEIRIHKMLLHPRVVEFKHYFEDESNCYMLLELCTHQSLSDLLRRRKRLTEHEVRYYIKQLVEGIAYLHSKCVIHRDLKLGNLFLSSDMQLKIGDFGLASLLDSREEKRRTMCGTPNYIAPEILNGHHNNGHSFEVDIWSTGVVMYTLLVGKPPFETKDVKNTYKLIRAIEYTFPSDVSISASAKSLIMDFLQKDPLRRPTIASIQAHPFLTNEPIPQSLPDSAMFVAPPITHHMTSQKRSPLATLDDTRFNRRSPPPATSPKPPAPEPDVLDVMAHNLSTAFFLAASDNSENVIGQEILQAKLEVDETPIEPATLWVLQYVDYTSKYGLGYLLSNQCTGVYFNDATKIISSSAMFGYIDRPKGEVEVPQVTHPLSHYPPELTKKVTLVGHFKEYMEGDDCPESKMLQSALLLSLPAVTNPMVYVSKWQKAKHSIMFRLSNDTMQVNFFDQTKLVLSHGGKVVTYLDKAGQLHAVSIYDAILTRNQPDLLKRLKYAKDMLQQMVVNAKAA</sequence>
<feature type="domain" description="POLO box" evidence="11">
    <location>
        <begin position="387"/>
        <end position="468"/>
    </location>
</feature>
<dbReference type="PROSITE" id="PS00107">
    <property type="entry name" value="PROTEIN_KINASE_ATP"/>
    <property type="match status" value="1"/>
</dbReference>
<dbReference type="FunFam" id="3.30.200.20:FF:000091">
    <property type="entry name" value="Serine/threonine-protein kinase PLK"/>
    <property type="match status" value="1"/>
</dbReference>
<keyword evidence="1 8" id="KW-0723">Serine/threonine-protein kinase</keyword>
<name>A0A6G0X7D0_9STRA</name>
<dbReference type="Gene3D" id="1.10.510.10">
    <property type="entry name" value="Transferase(Phosphotransferase) domain 1"/>
    <property type="match status" value="1"/>
</dbReference>
<dbReference type="GO" id="GO:0005634">
    <property type="term" value="C:nucleus"/>
    <property type="evidence" value="ECO:0007669"/>
    <property type="project" value="TreeGrafter"/>
</dbReference>
<gene>
    <name evidence="12" type="ORF">Ae201684_007808</name>
</gene>
<dbReference type="GO" id="GO:0004674">
    <property type="term" value="F:protein serine/threonine kinase activity"/>
    <property type="evidence" value="ECO:0007669"/>
    <property type="project" value="UniProtKB-KW"/>
</dbReference>
<dbReference type="VEuPathDB" id="FungiDB:AeMF1_002885"/>
<evidence type="ECO:0000256" key="5">
    <source>
        <dbReference type="ARBA" id="ARBA00022777"/>
    </source>
</evidence>
<keyword evidence="6 7" id="KW-0067">ATP-binding</keyword>
<dbReference type="InterPro" id="IPR033695">
    <property type="entry name" value="POLO_box_2"/>
</dbReference>
<dbReference type="SUPFAM" id="SSF56112">
    <property type="entry name" value="Protein kinase-like (PK-like)"/>
    <property type="match status" value="1"/>
</dbReference>
<dbReference type="PROSITE" id="PS50011">
    <property type="entry name" value="PROTEIN_KINASE_DOM"/>
    <property type="match status" value="1"/>
</dbReference>
<dbReference type="CDD" id="cd13117">
    <property type="entry name" value="POLO_box_2"/>
    <property type="match status" value="1"/>
</dbReference>
<evidence type="ECO:0000259" key="10">
    <source>
        <dbReference type="PROSITE" id="PS50011"/>
    </source>
</evidence>
<dbReference type="InterPro" id="IPR000959">
    <property type="entry name" value="POLO_box_dom"/>
</dbReference>
<dbReference type="SMART" id="SM00220">
    <property type="entry name" value="S_TKc"/>
    <property type="match status" value="1"/>
</dbReference>
<feature type="region of interest" description="Disordered" evidence="9">
    <location>
        <begin position="304"/>
        <end position="339"/>
    </location>
</feature>
<dbReference type="AlphaFoldDB" id="A0A6G0X7D0"/>
<feature type="binding site" evidence="7">
    <location>
        <position position="53"/>
    </location>
    <ligand>
        <name>ATP</name>
        <dbReference type="ChEBI" id="CHEBI:30616"/>
    </ligand>
</feature>
<dbReference type="PROSITE" id="PS50078">
    <property type="entry name" value="POLO_BOX"/>
    <property type="match status" value="2"/>
</dbReference>